<proteinExistence type="predicted"/>
<gene>
    <name evidence="1" type="ORF">M9H77_14318</name>
</gene>
<name>A0ACC0BMQ1_CATRO</name>
<comment type="caution">
    <text evidence="1">The sequence shown here is derived from an EMBL/GenBank/DDBJ whole genome shotgun (WGS) entry which is preliminary data.</text>
</comment>
<evidence type="ECO:0000313" key="1">
    <source>
        <dbReference type="EMBL" id="KAI5673954.1"/>
    </source>
</evidence>
<keyword evidence="2" id="KW-1185">Reference proteome</keyword>
<dbReference type="EMBL" id="CM044703">
    <property type="protein sequence ID" value="KAI5673954.1"/>
    <property type="molecule type" value="Genomic_DNA"/>
</dbReference>
<dbReference type="Proteomes" id="UP001060085">
    <property type="component" value="Linkage Group LG03"/>
</dbReference>
<sequence length="247" mass="28580">MAPVGLPPGFRFHPTDEELVNYYLKRKIHGQEIELDIIPEVDLYKCEPWELAEKSFLPSRDPEWYFFGPRDRKYPNGFRTNRATRAGYWKSTGKDRRVSSQNRPIGMKKTLVYYRGRAPQGIRTDWVMHEYRLDDKESDQDTSGIQVDSYALCRVFKKNGICSEIEEQGQSSNSLSLLDYSSQGVVINEYEQTFSPDVPLASSSCMDEEDKEDKDDSWMQFITDDAWCSSTNPFGNEEVVAQLTFTN</sequence>
<accession>A0ACC0BMQ1</accession>
<reference evidence="2" key="1">
    <citation type="journal article" date="2023" name="Nat. Plants">
        <title>Single-cell RNA sequencing provides a high-resolution roadmap for understanding the multicellular compartmentation of specialized metabolism.</title>
        <authorList>
            <person name="Sun S."/>
            <person name="Shen X."/>
            <person name="Li Y."/>
            <person name="Li Y."/>
            <person name="Wang S."/>
            <person name="Li R."/>
            <person name="Zhang H."/>
            <person name="Shen G."/>
            <person name="Guo B."/>
            <person name="Wei J."/>
            <person name="Xu J."/>
            <person name="St-Pierre B."/>
            <person name="Chen S."/>
            <person name="Sun C."/>
        </authorList>
    </citation>
    <scope>NUCLEOTIDE SEQUENCE [LARGE SCALE GENOMIC DNA]</scope>
</reference>
<organism evidence="1 2">
    <name type="scientific">Catharanthus roseus</name>
    <name type="common">Madagascar periwinkle</name>
    <name type="synonym">Vinca rosea</name>
    <dbReference type="NCBI Taxonomy" id="4058"/>
    <lineage>
        <taxon>Eukaryota</taxon>
        <taxon>Viridiplantae</taxon>
        <taxon>Streptophyta</taxon>
        <taxon>Embryophyta</taxon>
        <taxon>Tracheophyta</taxon>
        <taxon>Spermatophyta</taxon>
        <taxon>Magnoliopsida</taxon>
        <taxon>eudicotyledons</taxon>
        <taxon>Gunneridae</taxon>
        <taxon>Pentapetalae</taxon>
        <taxon>asterids</taxon>
        <taxon>lamiids</taxon>
        <taxon>Gentianales</taxon>
        <taxon>Apocynaceae</taxon>
        <taxon>Rauvolfioideae</taxon>
        <taxon>Vinceae</taxon>
        <taxon>Catharanthinae</taxon>
        <taxon>Catharanthus</taxon>
    </lineage>
</organism>
<evidence type="ECO:0000313" key="2">
    <source>
        <dbReference type="Proteomes" id="UP001060085"/>
    </source>
</evidence>
<protein>
    <submittedName>
        <fullName evidence="1">Uncharacterized protein</fullName>
    </submittedName>
</protein>